<accession>A0A6J3ZYS0</accession>
<evidence type="ECO:0000259" key="1">
    <source>
        <dbReference type="PROSITE" id="PS51657"/>
    </source>
</evidence>
<protein>
    <submittedName>
        <fullName evidence="2">Triple gene block 1 protein</fullName>
    </submittedName>
</protein>
<reference evidence="2" key="1">
    <citation type="journal article" date="2020" name="J. Gen. Plant Pathol.">
        <title>Identification and pathogenicity analysis of plant viruses infecting Valeriana fauriei in Japan.</title>
        <authorList>
            <person name="Uehara-Ichiki T."/>
            <person name="Ohashi M."/>
            <person name="Hanada K."/>
            <person name="Igarashi M."/>
            <person name="Hishida A."/>
        </authorList>
    </citation>
    <scope>NUCLEOTIDE SEQUENCE</scope>
    <source>
        <strain evidence="2">Toy43</strain>
    </source>
</reference>
<dbReference type="InterPro" id="IPR027351">
    <property type="entry name" value="(+)RNA_virus_helicase_core_dom"/>
</dbReference>
<feature type="domain" description="(+)RNA virus helicase C-terminal" evidence="1">
    <location>
        <begin position="1"/>
        <end position="227"/>
    </location>
</feature>
<dbReference type="Pfam" id="PF01443">
    <property type="entry name" value="Viral_helicase1"/>
    <property type="match status" value="1"/>
</dbReference>
<dbReference type="PROSITE" id="PS51657">
    <property type="entry name" value="PSRV_HELICASE"/>
    <property type="match status" value="1"/>
</dbReference>
<organism evidence="2">
    <name type="scientific">Ligustrum necrotic ringspot virus</name>
    <dbReference type="NCBI Taxonomy" id="478550"/>
    <lineage>
        <taxon>Viruses</taxon>
        <taxon>Riboviria</taxon>
        <taxon>Orthornavirae</taxon>
        <taxon>Kitrinoviricota</taxon>
        <taxon>Alsuviricetes</taxon>
        <taxon>Tymovirales</taxon>
        <taxon>Betaflexiviridae</taxon>
        <taxon>Quinvirinae</taxon>
        <taxon>Carlavirus</taxon>
        <taxon>Carlavirus necroligustri</taxon>
    </lineage>
</organism>
<dbReference type="GO" id="GO:0005524">
    <property type="term" value="F:ATP binding"/>
    <property type="evidence" value="ECO:0007669"/>
    <property type="project" value="InterPro"/>
</dbReference>
<dbReference type="EMBL" id="LC485539">
    <property type="protein sequence ID" value="BBL33648.1"/>
    <property type="molecule type" value="Genomic_RNA"/>
</dbReference>
<name>A0A6J3ZYS0_9VIRU</name>
<proteinExistence type="predicted"/>
<evidence type="ECO:0000313" key="2">
    <source>
        <dbReference type="EMBL" id="BBL33648.1"/>
    </source>
</evidence>
<sequence>MDVLVSILAKYKFERLSSNISPPIVVHSVPGAGKSSLIREIIQKDSRFQAYTHGEADPVHLSGVRIQKYTEPLQGDFVLLDEYLGGPVPDGVFAVFADPLQGGPGRPLRAHFVKKTSHRFGKATAQLLRDLDFEVEATSEDVVQVSGLYETDPRDIIIYCEAEVGNLLRAHGVEAFCVSEVRGKTFESVTFVTSENFPRDRALAFQCLTRHRKSLLILCPDASYTSR</sequence>